<feature type="domain" description="Radical SAM core" evidence="22">
    <location>
        <begin position="415"/>
        <end position="660"/>
    </location>
</feature>
<evidence type="ECO:0000259" key="22">
    <source>
        <dbReference type="PROSITE" id="PS51918"/>
    </source>
</evidence>
<evidence type="ECO:0000313" key="23">
    <source>
        <dbReference type="EMBL" id="ESN96458.1"/>
    </source>
</evidence>
<dbReference type="Pfam" id="PF08608">
    <property type="entry name" value="Wyosine_form"/>
    <property type="match status" value="1"/>
</dbReference>
<dbReference type="RefSeq" id="XP_009025618.1">
    <property type="nucleotide sequence ID" value="XM_009027370.1"/>
</dbReference>
<proteinExistence type="inferred from homology"/>
<keyword evidence="8" id="KW-0819">tRNA processing</keyword>
<keyword evidence="9" id="KW-0479">Metal-binding</keyword>
<dbReference type="InterPro" id="IPR058240">
    <property type="entry name" value="rSAM_sf"/>
</dbReference>
<dbReference type="SFLD" id="SFLDS00029">
    <property type="entry name" value="Radical_SAM"/>
    <property type="match status" value="1"/>
</dbReference>
<feature type="transmembrane region" description="Helical" evidence="20">
    <location>
        <begin position="9"/>
        <end position="29"/>
    </location>
</feature>
<dbReference type="UniPathway" id="UPA00375"/>
<organism evidence="24 25">
    <name type="scientific">Helobdella robusta</name>
    <name type="common">Californian leech</name>
    <dbReference type="NCBI Taxonomy" id="6412"/>
    <lineage>
        <taxon>Eukaryota</taxon>
        <taxon>Metazoa</taxon>
        <taxon>Spiralia</taxon>
        <taxon>Lophotrochozoa</taxon>
        <taxon>Annelida</taxon>
        <taxon>Clitellata</taxon>
        <taxon>Hirudinea</taxon>
        <taxon>Rhynchobdellida</taxon>
        <taxon>Glossiphoniidae</taxon>
        <taxon>Helobdella</taxon>
    </lineage>
</organism>
<feature type="compositionally biased region" description="Acidic residues" evidence="19">
    <location>
        <begin position="319"/>
        <end position="342"/>
    </location>
</feature>
<evidence type="ECO:0000256" key="3">
    <source>
        <dbReference type="ARBA" id="ARBA00010115"/>
    </source>
</evidence>
<evidence type="ECO:0000256" key="18">
    <source>
        <dbReference type="ARBA" id="ARBA00082357"/>
    </source>
</evidence>
<comment type="pathway">
    <text evidence="2">tRNA modification; wybutosine-tRNA(Phe) biosynthesis.</text>
</comment>
<feature type="region of interest" description="Disordered" evidence="19">
    <location>
        <begin position="281"/>
        <end position="342"/>
    </location>
</feature>
<keyword evidence="11" id="KW-0408">Iron</keyword>
<evidence type="ECO:0000256" key="8">
    <source>
        <dbReference type="ARBA" id="ARBA00022694"/>
    </source>
</evidence>
<dbReference type="EMBL" id="KB097495">
    <property type="protein sequence ID" value="ESN96458.1"/>
    <property type="molecule type" value="Genomic_DNA"/>
</dbReference>
<keyword evidence="20" id="KW-0472">Membrane</keyword>
<dbReference type="SUPFAM" id="SSF52218">
    <property type="entry name" value="Flavoproteins"/>
    <property type="match status" value="1"/>
</dbReference>
<dbReference type="Pfam" id="PF00258">
    <property type="entry name" value="Flavodoxin_1"/>
    <property type="match status" value="1"/>
</dbReference>
<dbReference type="InterPro" id="IPR029039">
    <property type="entry name" value="Flavoprotein-like_sf"/>
</dbReference>
<reference evidence="24" key="3">
    <citation type="submission" date="2015-06" db="UniProtKB">
        <authorList>
            <consortium name="EnsemblMetazoa"/>
        </authorList>
    </citation>
    <scope>IDENTIFICATION</scope>
</reference>
<evidence type="ECO:0000256" key="10">
    <source>
        <dbReference type="ARBA" id="ARBA00022741"/>
    </source>
</evidence>
<dbReference type="InterPro" id="IPR007197">
    <property type="entry name" value="rSAM"/>
</dbReference>
<comment type="cofactor">
    <cofactor evidence="1">
        <name>[4Fe-4S] cluster</name>
        <dbReference type="ChEBI" id="CHEBI:49883"/>
    </cofactor>
</comment>
<dbReference type="PANTHER" id="PTHR13930">
    <property type="entry name" value="S-ADENOSYL-L-METHIONINE-DEPENDENT TRNA 4-DEMETHYLWYOSINE SYNTHASE"/>
    <property type="match status" value="1"/>
</dbReference>
<dbReference type="GO" id="GO:0102521">
    <property type="term" value="F:tRNA-4-demethylwyosine synthase activity"/>
    <property type="evidence" value="ECO:0007669"/>
    <property type="project" value="UniProtKB-EC"/>
</dbReference>
<dbReference type="SFLD" id="SFLDF00284">
    <property type="entry name" value="tRNA_wybutosine-synthesizing"/>
    <property type="match status" value="1"/>
</dbReference>
<dbReference type="InParanoid" id="T1FQV4"/>
<evidence type="ECO:0000256" key="6">
    <source>
        <dbReference type="ARBA" id="ARBA00022485"/>
    </source>
</evidence>
<dbReference type="GO" id="GO:0010181">
    <property type="term" value="F:FMN binding"/>
    <property type="evidence" value="ECO:0007669"/>
    <property type="project" value="InterPro"/>
</dbReference>
<dbReference type="KEGG" id="hro:HELRODRAFT_189252"/>
<keyword evidence="12" id="KW-0411">Iron-sulfur</keyword>
<evidence type="ECO:0000256" key="16">
    <source>
        <dbReference type="ARBA" id="ARBA00078095"/>
    </source>
</evidence>
<evidence type="ECO:0000256" key="7">
    <source>
        <dbReference type="ARBA" id="ARBA00022691"/>
    </source>
</evidence>
<dbReference type="CTD" id="20211201"/>
<dbReference type="PRINTS" id="PR00369">
    <property type="entry name" value="FLAVODOXIN"/>
</dbReference>
<feature type="compositionally biased region" description="Basic and acidic residues" evidence="19">
    <location>
        <begin position="307"/>
        <end position="316"/>
    </location>
</feature>
<evidence type="ECO:0000256" key="4">
    <source>
        <dbReference type="ARBA" id="ARBA00012821"/>
    </source>
</evidence>
<dbReference type="Pfam" id="PF04055">
    <property type="entry name" value="Radical_SAM"/>
    <property type="match status" value="1"/>
</dbReference>
<dbReference type="SUPFAM" id="SSF102114">
    <property type="entry name" value="Radical SAM enzymes"/>
    <property type="match status" value="1"/>
</dbReference>
<evidence type="ECO:0000256" key="2">
    <source>
        <dbReference type="ARBA" id="ARBA00004797"/>
    </source>
</evidence>
<dbReference type="GeneID" id="20211201"/>
<dbReference type="GO" id="GO:0031591">
    <property type="term" value="P:wybutosine biosynthetic process"/>
    <property type="evidence" value="ECO:0000318"/>
    <property type="project" value="GO_Central"/>
</dbReference>
<keyword evidence="7" id="KW-0949">S-adenosyl-L-methionine</keyword>
<dbReference type="Gene3D" id="3.20.20.70">
    <property type="entry name" value="Aldolase class I"/>
    <property type="match status" value="1"/>
</dbReference>
<dbReference type="PROSITE" id="PS50902">
    <property type="entry name" value="FLAVODOXIN_LIKE"/>
    <property type="match status" value="1"/>
</dbReference>
<feature type="compositionally biased region" description="Basic and acidic residues" evidence="19">
    <location>
        <begin position="281"/>
        <end position="298"/>
    </location>
</feature>
<evidence type="ECO:0000256" key="5">
    <source>
        <dbReference type="ARBA" id="ARBA00017596"/>
    </source>
</evidence>
<evidence type="ECO:0000256" key="19">
    <source>
        <dbReference type="SAM" id="MobiDB-lite"/>
    </source>
</evidence>
<dbReference type="Proteomes" id="UP000015101">
    <property type="component" value="Unassembled WGS sequence"/>
</dbReference>
<evidence type="ECO:0000256" key="12">
    <source>
        <dbReference type="ARBA" id="ARBA00023014"/>
    </source>
</evidence>
<keyword evidence="20" id="KW-0812">Transmembrane</keyword>
<dbReference type="eggNOG" id="KOG1160">
    <property type="taxonomic scope" value="Eukaryota"/>
</dbReference>
<keyword evidence="6" id="KW-0004">4Fe-4S</keyword>
<keyword evidence="20" id="KW-1133">Transmembrane helix</keyword>
<dbReference type="InterPro" id="IPR001094">
    <property type="entry name" value="Flavdoxin-like"/>
</dbReference>
<reference evidence="23 25" key="2">
    <citation type="journal article" date="2013" name="Nature">
        <title>Insights into bilaterian evolution from three spiralian genomes.</title>
        <authorList>
            <person name="Simakov O."/>
            <person name="Marletaz F."/>
            <person name="Cho S.J."/>
            <person name="Edsinger-Gonzales E."/>
            <person name="Havlak P."/>
            <person name="Hellsten U."/>
            <person name="Kuo D.H."/>
            <person name="Larsson T."/>
            <person name="Lv J."/>
            <person name="Arendt D."/>
            <person name="Savage R."/>
            <person name="Osoegawa K."/>
            <person name="de Jong P."/>
            <person name="Grimwood J."/>
            <person name="Chapman J.A."/>
            <person name="Shapiro H."/>
            <person name="Aerts A."/>
            <person name="Otillar R.P."/>
            <person name="Terry A.Y."/>
            <person name="Boore J.L."/>
            <person name="Grigoriev I.V."/>
            <person name="Lindberg D.R."/>
            <person name="Seaver E.C."/>
            <person name="Weisblat D.A."/>
            <person name="Putnam N.H."/>
            <person name="Rokhsar D.S."/>
        </authorList>
    </citation>
    <scope>NUCLEOTIDE SEQUENCE</scope>
</reference>
<evidence type="ECO:0000256" key="14">
    <source>
        <dbReference type="ARBA" id="ARBA00025368"/>
    </source>
</evidence>
<keyword evidence="13" id="KW-0456">Lyase</keyword>
<dbReference type="HOGENOM" id="CLU_007952_2_0_1"/>
<dbReference type="OrthoDB" id="271553at2759"/>
<comment type="similarity">
    <text evidence="3">Belongs to the TYW1 family.</text>
</comment>
<feature type="region of interest" description="Disordered" evidence="19">
    <location>
        <begin position="35"/>
        <end position="54"/>
    </location>
</feature>
<dbReference type="CDD" id="cd01335">
    <property type="entry name" value="Radical_SAM"/>
    <property type="match status" value="1"/>
</dbReference>
<dbReference type="SFLD" id="SFLDG01071">
    <property type="entry name" value="tRNA_wybutosine-synthesizing"/>
    <property type="match status" value="1"/>
</dbReference>
<dbReference type="EnsemblMetazoa" id="HelroT189252">
    <property type="protein sequence ID" value="HelroP189252"/>
    <property type="gene ID" value="HelroG189252"/>
</dbReference>
<evidence type="ECO:0000313" key="25">
    <source>
        <dbReference type="Proteomes" id="UP000015101"/>
    </source>
</evidence>
<name>T1FQV4_HELRO</name>
<sequence>MIEKLFETIGLSGLFYFVAGLLLGYVFFYRSTPNKQQDNDDRSHSKHSSNKNKKSQCNRFKILKIYFATQSGKSEKLAKKLSDAAKERGLDVRLISLSNYDPDGKIQKNLSKDTLCIFIAPTHTWGQPPEDSRWFFQYVHDASGDFRVSKKLLSNMSYAVVSLGNSEYAEHFCTVGKELDKDLLHLGARRVLKNFIIDDHLHNGDKRFDIWMNSLWSLIAINAASKNLHHGDNKVMYGDCGVVNNNGDGNDVISNNNHVCCNSSAGDHACYRKIRSEIKDEEKYNEKGHGDNSGEIRNNHNGVIDNHNVDDDKDYNIIDGDEDYYDEDDDDEDEQADDGDDNVLDVEDLAGVIDAAATGKAKRSVGPIDMITPVIRHSLEKQGYKLIGGHSGVKLCRWTKSMLRGRGGCYKHTFYGIESHRCMETTPSLACANKCVFCWRHHTNPVGTEWRWKVDDPQMILDGAIENHCNLIKQFKGVPGVEVDRLLEGMTPVHCALSLVGEPIMYPHINQFVHLLHQRKISSFLVTNAQFPEAIKNLIPVTQLYVSIDAGTKEQLKKIDRPLFKDYWERYISCLSELKNKKQRTVYRLTLVKGYNTSDIEEYARLVQYGCPEFIEVKGVTYCGDSKSSHGMTMKNVPWLEEVVDFVQKLVSLLPDYEIASEHAHSLCLLVGHKKFKRDDRWHTWIDYEKFHELNASFQQDASKTFTSMDYMAPTPTWACYGAPERGFDPAHVRFRRKNKDAV</sequence>
<evidence type="ECO:0000256" key="17">
    <source>
        <dbReference type="ARBA" id="ARBA00081169"/>
    </source>
</evidence>
<evidence type="ECO:0000256" key="9">
    <source>
        <dbReference type="ARBA" id="ARBA00022723"/>
    </source>
</evidence>
<dbReference type="InterPro" id="IPR013917">
    <property type="entry name" value="tRNA_wybutosine-synth"/>
</dbReference>
<dbReference type="EMBL" id="AMQM01001392">
    <property type="status" value="NOT_ANNOTATED_CDS"/>
    <property type="molecule type" value="Genomic_DNA"/>
</dbReference>
<dbReference type="AlphaFoldDB" id="T1FQV4"/>
<keyword evidence="10" id="KW-0547">Nucleotide-binding</keyword>
<comment type="catalytic activity">
    <reaction evidence="15">
        <text>N(1)-methylguanosine(37) in tRNA(Phe) + pyruvate + S-adenosyl-L-methionine = 4-demethylwyosine(37) in tRNA(Phe) + 5'-deoxyadenosine + L-methionine + CO2 + H2O</text>
        <dbReference type="Rhea" id="RHEA:36347"/>
        <dbReference type="Rhea" id="RHEA-COMP:10164"/>
        <dbReference type="Rhea" id="RHEA-COMP:10165"/>
        <dbReference type="ChEBI" id="CHEBI:15361"/>
        <dbReference type="ChEBI" id="CHEBI:15377"/>
        <dbReference type="ChEBI" id="CHEBI:16526"/>
        <dbReference type="ChEBI" id="CHEBI:17319"/>
        <dbReference type="ChEBI" id="CHEBI:57844"/>
        <dbReference type="ChEBI" id="CHEBI:59789"/>
        <dbReference type="ChEBI" id="CHEBI:64315"/>
        <dbReference type="ChEBI" id="CHEBI:73542"/>
        <dbReference type="EC" id="4.1.3.44"/>
    </reaction>
</comment>
<evidence type="ECO:0000256" key="13">
    <source>
        <dbReference type="ARBA" id="ARBA00023239"/>
    </source>
</evidence>
<dbReference type="EC" id="4.1.3.44" evidence="4"/>
<keyword evidence="25" id="KW-1185">Reference proteome</keyword>
<dbReference type="PANTHER" id="PTHR13930:SF0">
    <property type="entry name" value="S-ADENOSYL-L-METHIONINE-DEPENDENT TRNA 4-DEMETHYLWYOSINE SYNTHASE TYW1-RELATED"/>
    <property type="match status" value="1"/>
</dbReference>
<dbReference type="FunFam" id="3.20.20.70:FF:000196">
    <property type="entry name" value="S-adenosyl-L-methionine-dependent tRNA 4-demethylwyosine synthase"/>
    <property type="match status" value="1"/>
</dbReference>
<evidence type="ECO:0000256" key="20">
    <source>
        <dbReference type="SAM" id="Phobius"/>
    </source>
</evidence>
<dbReference type="InterPro" id="IPR013785">
    <property type="entry name" value="Aldolase_TIM"/>
</dbReference>
<comment type="function">
    <text evidence="14">Probable component of the wybutosine biosynthesis pathway. Wybutosine is a hyper modified guanosine with a tricyclic base found at the 3'-position adjacent to the anticodon of eukaryotic phenylalanine tRNA. Catalyzes the condensation of N-methylguanine with 2 carbon atoms from pyruvate to form the tricyclic 4-demethylwyosine, an intermediate in wybutosine biosynthesis.</text>
</comment>
<feature type="domain" description="Flavodoxin-like" evidence="21">
    <location>
        <begin position="63"/>
        <end position="216"/>
    </location>
</feature>
<protein>
    <recommendedName>
        <fullName evidence="5">S-adenosyl-L-methionine-dependent tRNA 4-demethylwyosine synthase TYW1</fullName>
        <ecNumber evidence="4">4.1.3.44</ecNumber>
    </recommendedName>
    <alternativeName>
        <fullName evidence="18">Radical S-adenosyl methionine and flavodoxin domain-containing protein 1</fullName>
    </alternativeName>
    <alternativeName>
        <fullName evidence="16">tRNA wybutosine-synthesizing protein 1 homolog</fullName>
    </alternativeName>
    <alternativeName>
        <fullName evidence="17">tRNA-yW-synthesizing protein</fullName>
    </alternativeName>
</protein>
<evidence type="ECO:0000313" key="24">
    <source>
        <dbReference type="EnsemblMetazoa" id="HelroP189252"/>
    </source>
</evidence>
<evidence type="ECO:0000256" key="11">
    <source>
        <dbReference type="ARBA" id="ARBA00023004"/>
    </source>
</evidence>
<dbReference type="PROSITE" id="PS51918">
    <property type="entry name" value="RADICAL_SAM"/>
    <property type="match status" value="1"/>
</dbReference>
<dbReference type="Gene3D" id="3.40.50.360">
    <property type="match status" value="1"/>
</dbReference>
<evidence type="ECO:0000256" key="15">
    <source>
        <dbReference type="ARBA" id="ARBA00049466"/>
    </source>
</evidence>
<dbReference type="InterPro" id="IPR008254">
    <property type="entry name" value="Flavodoxin/NO_synth"/>
</dbReference>
<dbReference type="OMA" id="RAFNEWC"/>
<accession>T1FQV4</accession>
<evidence type="ECO:0000259" key="21">
    <source>
        <dbReference type="PROSITE" id="PS50902"/>
    </source>
</evidence>
<dbReference type="GO" id="GO:0046872">
    <property type="term" value="F:metal ion binding"/>
    <property type="evidence" value="ECO:0007669"/>
    <property type="project" value="UniProtKB-KW"/>
</dbReference>
<dbReference type="GO" id="GO:0051539">
    <property type="term" value="F:4 iron, 4 sulfur cluster binding"/>
    <property type="evidence" value="ECO:0007669"/>
    <property type="project" value="UniProtKB-KW"/>
</dbReference>
<dbReference type="STRING" id="6412.T1FQV4"/>
<feature type="compositionally biased region" description="Basic residues" evidence="19">
    <location>
        <begin position="44"/>
        <end position="54"/>
    </location>
</feature>
<gene>
    <name evidence="24" type="primary">20211201</name>
    <name evidence="23" type="ORF">HELRODRAFT_189252</name>
</gene>
<evidence type="ECO:0000256" key="1">
    <source>
        <dbReference type="ARBA" id="ARBA00001966"/>
    </source>
</evidence>
<dbReference type="InterPro" id="IPR034556">
    <property type="entry name" value="tRNA_wybutosine-synthase"/>
</dbReference>
<reference evidence="25" key="1">
    <citation type="submission" date="2012-12" db="EMBL/GenBank/DDBJ databases">
        <authorList>
            <person name="Hellsten U."/>
            <person name="Grimwood J."/>
            <person name="Chapman J.A."/>
            <person name="Shapiro H."/>
            <person name="Aerts A."/>
            <person name="Otillar R.P."/>
            <person name="Terry A.Y."/>
            <person name="Boore J.L."/>
            <person name="Simakov O."/>
            <person name="Marletaz F."/>
            <person name="Cho S.-J."/>
            <person name="Edsinger-Gonzales E."/>
            <person name="Havlak P."/>
            <person name="Kuo D.-H."/>
            <person name="Larsson T."/>
            <person name="Lv J."/>
            <person name="Arendt D."/>
            <person name="Savage R."/>
            <person name="Osoegawa K."/>
            <person name="de Jong P."/>
            <person name="Lindberg D.R."/>
            <person name="Seaver E.C."/>
            <person name="Weisblat D.A."/>
            <person name="Putnam N.H."/>
            <person name="Grigoriev I.V."/>
            <person name="Rokhsar D.S."/>
        </authorList>
    </citation>
    <scope>NUCLEOTIDE SEQUENCE</scope>
</reference>